<protein>
    <submittedName>
        <fullName evidence="2">Uncharacterized protein</fullName>
    </submittedName>
</protein>
<feature type="region of interest" description="Disordered" evidence="1">
    <location>
        <begin position="373"/>
        <end position="393"/>
    </location>
</feature>
<dbReference type="AlphaFoldDB" id="A0A9W9N9A2"/>
<feature type="compositionally biased region" description="Polar residues" evidence="1">
    <location>
        <begin position="306"/>
        <end position="319"/>
    </location>
</feature>
<dbReference type="EMBL" id="JAPQKS010000009">
    <property type="protein sequence ID" value="KAJ5214808.1"/>
    <property type="molecule type" value="Genomic_DNA"/>
</dbReference>
<feature type="region of interest" description="Disordered" evidence="1">
    <location>
        <begin position="297"/>
        <end position="354"/>
    </location>
</feature>
<dbReference type="GeneID" id="83207086"/>
<name>A0A9W9N9A2_9EURO</name>
<dbReference type="Proteomes" id="UP001150941">
    <property type="component" value="Unassembled WGS sequence"/>
</dbReference>
<comment type="caution">
    <text evidence="2">The sequence shown here is derived from an EMBL/GenBank/DDBJ whole genome shotgun (WGS) entry which is preliminary data.</text>
</comment>
<proteinExistence type="predicted"/>
<evidence type="ECO:0000313" key="3">
    <source>
        <dbReference type="Proteomes" id="UP001150941"/>
    </source>
</evidence>
<evidence type="ECO:0000313" key="2">
    <source>
        <dbReference type="EMBL" id="KAJ5214808.1"/>
    </source>
</evidence>
<evidence type="ECO:0000256" key="1">
    <source>
        <dbReference type="SAM" id="MobiDB-lite"/>
    </source>
</evidence>
<reference evidence="2" key="2">
    <citation type="journal article" date="2023" name="IMA Fungus">
        <title>Comparative genomic study of the Penicillium genus elucidates a diverse pangenome and 15 lateral gene transfer events.</title>
        <authorList>
            <person name="Petersen C."/>
            <person name="Sorensen T."/>
            <person name="Nielsen M.R."/>
            <person name="Sondergaard T.E."/>
            <person name="Sorensen J.L."/>
            <person name="Fitzpatrick D.A."/>
            <person name="Frisvad J.C."/>
            <person name="Nielsen K.L."/>
        </authorList>
    </citation>
    <scope>NUCLEOTIDE SEQUENCE</scope>
    <source>
        <strain evidence="2">IBT 19713</strain>
    </source>
</reference>
<feature type="region of interest" description="Disordered" evidence="1">
    <location>
        <begin position="439"/>
        <end position="458"/>
    </location>
</feature>
<keyword evidence="3" id="KW-1185">Reference proteome</keyword>
<dbReference type="RefSeq" id="XP_058325305.1">
    <property type="nucleotide sequence ID" value="XM_058479782.1"/>
</dbReference>
<organism evidence="2 3">
    <name type="scientific">Penicillium chermesinum</name>
    <dbReference type="NCBI Taxonomy" id="63820"/>
    <lineage>
        <taxon>Eukaryota</taxon>
        <taxon>Fungi</taxon>
        <taxon>Dikarya</taxon>
        <taxon>Ascomycota</taxon>
        <taxon>Pezizomycotina</taxon>
        <taxon>Eurotiomycetes</taxon>
        <taxon>Eurotiomycetidae</taxon>
        <taxon>Eurotiales</taxon>
        <taxon>Aspergillaceae</taxon>
        <taxon>Penicillium</taxon>
    </lineage>
</organism>
<gene>
    <name evidence="2" type="ORF">N7468_010487</name>
</gene>
<reference evidence="2" key="1">
    <citation type="submission" date="2022-11" db="EMBL/GenBank/DDBJ databases">
        <authorList>
            <person name="Petersen C."/>
        </authorList>
    </citation>
    <scope>NUCLEOTIDE SEQUENCE</scope>
    <source>
        <strain evidence="2">IBT 19713</strain>
    </source>
</reference>
<feature type="compositionally biased region" description="Polar residues" evidence="1">
    <location>
        <begin position="380"/>
        <end position="389"/>
    </location>
</feature>
<accession>A0A9W9N9A2</accession>
<dbReference type="OrthoDB" id="5389734at2759"/>
<sequence>MAALENLPADALSADPKIPTIVEEKEVCLYPVHPIPQLQGAFEESIEEANKNTANECVVEIDAQTRRRDLLENDEYERICGRKWRQKGTEKYHPLWKLIAQMAFGVHLLAKKLAKSKPQVMKILQDHVDELDGVLQRTTEDFLIIELDVRTRIQYLSLPLGNLDVFDEMLEDRTFRLSLVAYNDQIEHAVDRFTLALTDTLKDLRKGKEAISALWLYMIRLADGGCFESDSLKPFYQTMMDNLEGWLVALWKLRRRGTALLKALRQLAVSTNEMQRRVGIASRKDVRSFAAVGSSQPAKHKLFTRRPTTPWSRPMSSNKPLPRDPSLQPRRSVQTPARTPVIEPGNNRPTQTEVAKEAKTVQALNRAKSCSALVPADSTPPVTSPQTPGRLSRKLSKPFLSKRLSTMKLDNTQSRPATAPARALKSRSASIEHLKSFWSNGHLQTPPHGSTADPAANMYQPTSARFPVRGESMKEQISQYLKTDRVVDAWDTVANKTGNCGRTLTKTTKGWPSSVFRAKPSDALRIRRGNKDGLSPTGLRRQMSWAQDEPEILNTYSFKRRPEISPRIHVVSVQMILDEDMNFGEDTVDGASEVGGDAGSIITALPSLSIQRPQTVDCAQG</sequence>